<dbReference type="Proteomes" id="UP000299102">
    <property type="component" value="Unassembled WGS sequence"/>
</dbReference>
<protein>
    <submittedName>
        <fullName evidence="1">Uncharacterized protein</fullName>
    </submittedName>
</protein>
<gene>
    <name evidence="1" type="ORF">EVAR_4254_1</name>
</gene>
<comment type="caution">
    <text evidence="1">The sequence shown here is derived from an EMBL/GenBank/DDBJ whole genome shotgun (WGS) entry which is preliminary data.</text>
</comment>
<dbReference type="EMBL" id="BGZK01001638">
    <property type="protein sequence ID" value="GBP83760.1"/>
    <property type="molecule type" value="Genomic_DNA"/>
</dbReference>
<dbReference type="AlphaFoldDB" id="A0A4C1Z7V1"/>
<sequence>MFYTAEFSSGESAWHLTRMFYYVQARSTECAINGIGAIRSGDTRRGGAAGGVFQFHYTSLNPAPALD</sequence>
<reference evidence="1 2" key="1">
    <citation type="journal article" date="2019" name="Commun. Biol.">
        <title>The bagworm genome reveals a unique fibroin gene that provides high tensile strength.</title>
        <authorList>
            <person name="Kono N."/>
            <person name="Nakamura H."/>
            <person name="Ohtoshi R."/>
            <person name="Tomita M."/>
            <person name="Numata K."/>
            <person name="Arakawa K."/>
        </authorList>
    </citation>
    <scope>NUCLEOTIDE SEQUENCE [LARGE SCALE GENOMIC DNA]</scope>
</reference>
<proteinExistence type="predicted"/>
<accession>A0A4C1Z7V1</accession>
<evidence type="ECO:0000313" key="1">
    <source>
        <dbReference type="EMBL" id="GBP83760.1"/>
    </source>
</evidence>
<evidence type="ECO:0000313" key="2">
    <source>
        <dbReference type="Proteomes" id="UP000299102"/>
    </source>
</evidence>
<organism evidence="1 2">
    <name type="scientific">Eumeta variegata</name>
    <name type="common">Bagworm moth</name>
    <name type="synonym">Eumeta japonica</name>
    <dbReference type="NCBI Taxonomy" id="151549"/>
    <lineage>
        <taxon>Eukaryota</taxon>
        <taxon>Metazoa</taxon>
        <taxon>Ecdysozoa</taxon>
        <taxon>Arthropoda</taxon>
        <taxon>Hexapoda</taxon>
        <taxon>Insecta</taxon>
        <taxon>Pterygota</taxon>
        <taxon>Neoptera</taxon>
        <taxon>Endopterygota</taxon>
        <taxon>Lepidoptera</taxon>
        <taxon>Glossata</taxon>
        <taxon>Ditrysia</taxon>
        <taxon>Tineoidea</taxon>
        <taxon>Psychidae</taxon>
        <taxon>Oiketicinae</taxon>
        <taxon>Eumeta</taxon>
    </lineage>
</organism>
<name>A0A4C1Z7V1_EUMVA</name>
<keyword evidence="2" id="KW-1185">Reference proteome</keyword>